<protein>
    <submittedName>
        <fullName evidence="1">Uncharacterized protein</fullName>
    </submittedName>
</protein>
<gene>
    <name evidence="1" type="ORF">G8K44_002260</name>
</gene>
<evidence type="ECO:0000313" key="1">
    <source>
        <dbReference type="EMBL" id="HAF1890899.1"/>
    </source>
</evidence>
<comment type="caution">
    <text evidence="1">The sequence shown here is derived from an EMBL/GenBank/DDBJ whole genome shotgun (WGS) entry which is preliminary data.</text>
</comment>
<proteinExistence type="predicted"/>
<sequence length="46" mass="4996">MPPLSSDNIVLKVLQDSRAGDSAGFLVFGYQKKAASEARSGKQLQW</sequence>
<organism evidence="1">
    <name type="scientific">Salmonella enterica</name>
    <name type="common">Salmonella choleraesuis</name>
    <dbReference type="NCBI Taxonomy" id="28901"/>
    <lineage>
        <taxon>Bacteria</taxon>
        <taxon>Pseudomonadati</taxon>
        <taxon>Pseudomonadota</taxon>
        <taxon>Gammaproteobacteria</taxon>
        <taxon>Enterobacterales</taxon>
        <taxon>Enterobacteriaceae</taxon>
        <taxon>Salmonella</taxon>
    </lineage>
</organism>
<dbReference type="EMBL" id="DAAUIN010000002">
    <property type="protein sequence ID" value="HAF1890899.1"/>
    <property type="molecule type" value="Genomic_DNA"/>
</dbReference>
<reference evidence="1" key="1">
    <citation type="journal article" date="2018" name="Genome Biol.">
        <title>SKESA: strategic k-mer extension for scrupulous assemblies.</title>
        <authorList>
            <person name="Souvorov A."/>
            <person name="Agarwala R."/>
            <person name="Lipman D.J."/>
        </authorList>
    </citation>
    <scope>NUCLEOTIDE SEQUENCE</scope>
    <source>
        <strain evidence="1">MA.MC_07-0072</strain>
    </source>
</reference>
<reference evidence="1" key="2">
    <citation type="submission" date="2020-02" db="EMBL/GenBank/DDBJ databases">
        <authorList>
            <consortium name="NCBI Pathogen Detection Project"/>
        </authorList>
    </citation>
    <scope>NUCLEOTIDE SEQUENCE</scope>
    <source>
        <strain evidence="1">MA.MC_07-0072</strain>
    </source>
</reference>
<name>A0A743EPV6_SALER</name>
<dbReference type="AlphaFoldDB" id="A0A743EPV6"/>
<accession>A0A743EPV6</accession>